<name>A0A8T0HM79_CERPU</name>
<proteinExistence type="predicted"/>
<evidence type="ECO:0000313" key="1">
    <source>
        <dbReference type="EMBL" id="KAG0571931.1"/>
    </source>
</evidence>
<keyword evidence="2" id="KW-1185">Reference proteome</keyword>
<dbReference type="Proteomes" id="UP000822688">
    <property type="component" value="Chromosome V"/>
</dbReference>
<protein>
    <submittedName>
        <fullName evidence="1">Uncharacterized protein</fullName>
    </submittedName>
</protein>
<dbReference type="EMBL" id="CM026426">
    <property type="protein sequence ID" value="KAG0571931.1"/>
    <property type="molecule type" value="Genomic_DNA"/>
</dbReference>
<evidence type="ECO:0000313" key="2">
    <source>
        <dbReference type="Proteomes" id="UP000822688"/>
    </source>
</evidence>
<reference evidence="1" key="1">
    <citation type="submission" date="2020-06" db="EMBL/GenBank/DDBJ databases">
        <title>WGS assembly of Ceratodon purpureus strain R40.</title>
        <authorList>
            <person name="Carey S.B."/>
            <person name="Jenkins J."/>
            <person name="Shu S."/>
            <person name="Lovell J.T."/>
            <person name="Sreedasyam A."/>
            <person name="Maumus F."/>
            <person name="Tiley G.P."/>
            <person name="Fernandez-Pozo N."/>
            <person name="Barry K."/>
            <person name="Chen C."/>
            <person name="Wang M."/>
            <person name="Lipzen A."/>
            <person name="Daum C."/>
            <person name="Saski C.A."/>
            <person name="Payton A.C."/>
            <person name="Mcbreen J.C."/>
            <person name="Conrad R.E."/>
            <person name="Kollar L.M."/>
            <person name="Olsson S."/>
            <person name="Huttunen S."/>
            <person name="Landis J.B."/>
            <person name="Wickett N.J."/>
            <person name="Johnson M.G."/>
            <person name="Rensing S.A."/>
            <person name="Grimwood J."/>
            <person name="Schmutz J."/>
            <person name="Mcdaniel S.F."/>
        </authorList>
    </citation>
    <scope>NUCLEOTIDE SEQUENCE</scope>
    <source>
        <strain evidence="1">R40</strain>
    </source>
</reference>
<sequence>MDNGRPPNFGMRKKLDSIDYLIFPDRLRLQFPRIRLRLLHTLYRHSGPSLCTTQPSTRSKNHHPNLTTAQNSITLTHRAHRNCPKAGCMCMEVVAWRRIR</sequence>
<accession>A0A8T0HM79</accession>
<gene>
    <name evidence="1" type="ORF">KC19_VG054800</name>
</gene>
<organism evidence="1 2">
    <name type="scientific">Ceratodon purpureus</name>
    <name type="common">Fire moss</name>
    <name type="synonym">Dicranum purpureum</name>
    <dbReference type="NCBI Taxonomy" id="3225"/>
    <lineage>
        <taxon>Eukaryota</taxon>
        <taxon>Viridiplantae</taxon>
        <taxon>Streptophyta</taxon>
        <taxon>Embryophyta</taxon>
        <taxon>Bryophyta</taxon>
        <taxon>Bryophytina</taxon>
        <taxon>Bryopsida</taxon>
        <taxon>Dicranidae</taxon>
        <taxon>Pseudoditrichales</taxon>
        <taxon>Ditrichaceae</taxon>
        <taxon>Ceratodon</taxon>
    </lineage>
</organism>
<comment type="caution">
    <text evidence="1">The sequence shown here is derived from an EMBL/GenBank/DDBJ whole genome shotgun (WGS) entry which is preliminary data.</text>
</comment>
<dbReference type="AlphaFoldDB" id="A0A8T0HM79"/>